<sequence length="146" mass="17713">MDKNQIKQWLLRYRDGKKDVRRLEEELEELDEMQKNVRGVRYSDMPRGGRKKTDLSDYIVEIEKTQEKICAARYQRIKVFQEVKEAIEQLPTATEREVMSYRYLRLMEWEKISGKIDIDLRQIYRIHDKALKSIEKILKVVIECHH</sequence>
<reference evidence="1" key="1">
    <citation type="submission" date="2019-04" db="EMBL/GenBank/DDBJ databases">
        <title>Microbes associate with the intestines of laboratory mice.</title>
        <authorList>
            <person name="Navarre W."/>
            <person name="Wong E."/>
            <person name="Huang K."/>
            <person name="Tropini C."/>
            <person name="Ng K."/>
            <person name="Yu B."/>
        </authorList>
    </citation>
    <scope>NUCLEOTIDE SEQUENCE</scope>
    <source>
        <strain evidence="1">NM72_1-8</strain>
    </source>
</reference>
<organism evidence="1 2">
    <name type="scientific">Hominisplanchenecus murintestinalis</name>
    <dbReference type="NCBI Taxonomy" id="2941517"/>
    <lineage>
        <taxon>Bacteria</taxon>
        <taxon>Bacillati</taxon>
        <taxon>Bacillota</taxon>
        <taxon>Clostridia</taxon>
        <taxon>Lachnospirales</taxon>
        <taxon>Lachnospiraceae</taxon>
        <taxon>Hominisplanchenecus</taxon>
    </lineage>
</organism>
<comment type="caution">
    <text evidence="1">The sequence shown here is derived from an EMBL/GenBank/DDBJ whole genome shotgun (WGS) entry which is preliminary data.</text>
</comment>
<dbReference type="Proteomes" id="UP000307720">
    <property type="component" value="Unassembled WGS sequence"/>
</dbReference>
<evidence type="ECO:0000313" key="1">
    <source>
        <dbReference type="EMBL" id="TGX98641.1"/>
    </source>
</evidence>
<name>A0AC61QZN2_9FIRM</name>
<evidence type="ECO:0000313" key="2">
    <source>
        <dbReference type="Proteomes" id="UP000307720"/>
    </source>
</evidence>
<gene>
    <name evidence="1" type="ORF">E5357_08200</name>
</gene>
<dbReference type="EMBL" id="SRZB01000015">
    <property type="protein sequence ID" value="TGX98641.1"/>
    <property type="molecule type" value="Genomic_DNA"/>
</dbReference>
<proteinExistence type="predicted"/>
<accession>A0AC61QZN2</accession>
<protein>
    <submittedName>
        <fullName evidence="1">DUF1492 domain-containing protein</fullName>
    </submittedName>
</protein>
<keyword evidence="2" id="KW-1185">Reference proteome</keyword>